<feature type="compositionally biased region" description="Basic and acidic residues" evidence="1">
    <location>
        <begin position="77"/>
        <end position="89"/>
    </location>
</feature>
<dbReference type="EMBL" id="PSNW01000008">
    <property type="protein sequence ID" value="PPE73067.1"/>
    <property type="molecule type" value="Genomic_DNA"/>
</dbReference>
<accession>A0A2S5TDU5</accession>
<protein>
    <submittedName>
        <fullName evidence="2">Uncharacterized protein</fullName>
    </submittedName>
</protein>
<evidence type="ECO:0000313" key="2">
    <source>
        <dbReference type="EMBL" id="PPE73067.1"/>
    </source>
</evidence>
<organism evidence="2 3">
    <name type="scientific">Solimonas fluminis</name>
    <dbReference type="NCBI Taxonomy" id="2086571"/>
    <lineage>
        <taxon>Bacteria</taxon>
        <taxon>Pseudomonadati</taxon>
        <taxon>Pseudomonadota</taxon>
        <taxon>Gammaproteobacteria</taxon>
        <taxon>Nevskiales</taxon>
        <taxon>Nevskiaceae</taxon>
        <taxon>Solimonas</taxon>
    </lineage>
</organism>
<evidence type="ECO:0000313" key="3">
    <source>
        <dbReference type="Proteomes" id="UP000238220"/>
    </source>
</evidence>
<comment type="caution">
    <text evidence="2">The sequence shown here is derived from an EMBL/GenBank/DDBJ whole genome shotgun (WGS) entry which is preliminary data.</text>
</comment>
<keyword evidence="3" id="KW-1185">Reference proteome</keyword>
<dbReference type="AlphaFoldDB" id="A0A2S5TDU5"/>
<gene>
    <name evidence="2" type="ORF">C3942_14680</name>
</gene>
<sequence>MAPEREYRDQARYICDRHFGDLFRDGGIVRWCLRQLSPTIKPIQPLLRSETVLLKGLKQPRRLLRATAFTPQSGPLRLERPPFPRRQQELDNPPPDFC</sequence>
<reference evidence="2 3" key="1">
    <citation type="submission" date="2018-02" db="EMBL/GenBank/DDBJ databases">
        <title>Genome sequencing of Solimonas sp. HR-BB.</title>
        <authorList>
            <person name="Lee Y."/>
            <person name="Jeon C.O."/>
        </authorList>
    </citation>
    <scope>NUCLEOTIDE SEQUENCE [LARGE SCALE GENOMIC DNA]</scope>
    <source>
        <strain evidence="2 3">HR-BB</strain>
    </source>
</reference>
<dbReference type="Proteomes" id="UP000238220">
    <property type="component" value="Unassembled WGS sequence"/>
</dbReference>
<evidence type="ECO:0000256" key="1">
    <source>
        <dbReference type="SAM" id="MobiDB-lite"/>
    </source>
</evidence>
<proteinExistence type="predicted"/>
<name>A0A2S5TDU5_9GAMM</name>
<feature type="region of interest" description="Disordered" evidence="1">
    <location>
        <begin position="65"/>
        <end position="98"/>
    </location>
</feature>